<dbReference type="RefSeq" id="WP_145344403.1">
    <property type="nucleotide sequence ID" value="NZ_SMLY01000074.1"/>
</dbReference>
<evidence type="ECO:0008006" key="3">
    <source>
        <dbReference type="Google" id="ProtNLM"/>
    </source>
</evidence>
<gene>
    <name evidence="1" type="ORF">JM93_02873</name>
</gene>
<proteinExistence type="predicted"/>
<dbReference type="AlphaFoldDB" id="A0A562SXR4"/>
<accession>A0A562SXR4</accession>
<comment type="caution">
    <text evidence="1">The sequence shown here is derived from an EMBL/GenBank/DDBJ whole genome shotgun (WGS) entry which is preliminary data.</text>
</comment>
<reference evidence="1 2" key="1">
    <citation type="submission" date="2019-07" db="EMBL/GenBank/DDBJ databases">
        <title>Genomic Encyclopedia of Archaeal and Bacterial Type Strains, Phase II (KMG-II): from individual species to whole genera.</title>
        <authorList>
            <person name="Goeker M."/>
        </authorList>
    </citation>
    <scope>NUCLEOTIDE SEQUENCE [LARGE SCALE GENOMIC DNA]</scope>
    <source>
        <strain evidence="1 2">ATCC BAA-252</strain>
    </source>
</reference>
<protein>
    <recommendedName>
        <fullName evidence="3">Transcriptional activator HlyU</fullName>
    </recommendedName>
</protein>
<organism evidence="1 2">
    <name type="scientific">Roseibium hamelinense</name>
    <dbReference type="NCBI Taxonomy" id="150831"/>
    <lineage>
        <taxon>Bacteria</taxon>
        <taxon>Pseudomonadati</taxon>
        <taxon>Pseudomonadota</taxon>
        <taxon>Alphaproteobacteria</taxon>
        <taxon>Hyphomicrobiales</taxon>
        <taxon>Stappiaceae</taxon>
        <taxon>Roseibium</taxon>
    </lineage>
</organism>
<evidence type="ECO:0000313" key="1">
    <source>
        <dbReference type="EMBL" id="TWI86165.1"/>
    </source>
</evidence>
<dbReference type="EMBL" id="VLLF01000006">
    <property type="protein sequence ID" value="TWI86165.1"/>
    <property type="molecule type" value="Genomic_DNA"/>
</dbReference>
<name>A0A562SXR4_9HYPH</name>
<dbReference type="Pfam" id="PF10115">
    <property type="entry name" value="HlyU"/>
    <property type="match status" value="1"/>
</dbReference>
<keyword evidence="2" id="KW-1185">Reference proteome</keyword>
<sequence length="99" mass="10641">MIGKLIRGLFAGGGDAAPAKPASKEMPAVNHEGFVIVPEPRQINGQWQVAGRIEKPAGDETKTHIFIRADTLSSADEAASHMVRKAQMMIDQQGDGIFE</sequence>
<dbReference type="InterPro" id="IPR018772">
    <property type="entry name" value="Transcription_activator_HlyU"/>
</dbReference>
<dbReference type="OrthoDB" id="9800971at2"/>
<evidence type="ECO:0000313" key="2">
    <source>
        <dbReference type="Proteomes" id="UP000320593"/>
    </source>
</evidence>
<dbReference type="Proteomes" id="UP000320593">
    <property type="component" value="Unassembled WGS sequence"/>
</dbReference>